<accession>A0A1T3NXQ5</accession>
<feature type="region of interest" description="Disordered" evidence="1">
    <location>
        <begin position="1"/>
        <end position="32"/>
    </location>
</feature>
<dbReference type="CDD" id="cd11614">
    <property type="entry name" value="SAF_CpaB_FlgA_like"/>
    <property type="match status" value="1"/>
</dbReference>
<evidence type="ECO:0000256" key="2">
    <source>
        <dbReference type="SAM" id="Phobius"/>
    </source>
</evidence>
<comment type="caution">
    <text evidence="4">The sequence shown here is derived from an EMBL/GenBank/DDBJ whole genome shotgun (WGS) entry which is preliminary data.</text>
</comment>
<evidence type="ECO:0000313" key="4">
    <source>
        <dbReference type="EMBL" id="OPC81617.1"/>
    </source>
</evidence>
<evidence type="ECO:0000259" key="3">
    <source>
        <dbReference type="SMART" id="SM00858"/>
    </source>
</evidence>
<keyword evidence="5" id="KW-1185">Reference proteome</keyword>
<protein>
    <recommendedName>
        <fullName evidence="3">SAF domain-containing protein</fullName>
    </recommendedName>
</protein>
<dbReference type="Pfam" id="PF08666">
    <property type="entry name" value="SAF"/>
    <property type="match status" value="1"/>
</dbReference>
<dbReference type="InterPro" id="IPR013974">
    <property type="entry name" value="SAF"/>
</dbReference>
<gene>
    <name evidence="4" type="ORF">B4N89_12265</name>
</gene>
<reference evidence="4 5" key="1">
    <citation type="submission" date="2017-03" db="EMBL/GenBank/DDBJ databases">
        <title>Draft genome sequence of Streptomyces scabrisporus NF3, endophyte isolated from Amphipterygium adstringens.</title>
        <authorList>
            <person name="Vazquez M."/>
            <person name="Ceapa C.D."/>
            <person name="Rodriguez Luna D."/>
            <person name="Sanchez Esquivel S."/>
        </authorList>
    </citation>
    <scope>NUCLEOTIDE SEQUENCE [LARGE SCALE GENOMIC DNA]</scope>
    <source>
        <strain evidence="4 5">NF3</strain>
    </source>
</reference>
<feature type="compositionally biased region" description="Low complexity" evidence="1">
    <location>
        <begin position="1"/>
        <end position="16"/>
    </location>
</feature>
<feature type="domain" description="SAF" evidence="3">
    <location>
        <begin position="70"/>
        <end position="132"/>
    </location>
</feature>
<dbReference type="SMART" id="SM00858">
    <property type="entry name" value="SAF"/>
    <property type="match status" value="1"/>
</dbReference>
<organism evidence="4 5">
    <name type="scientific">Embleya scabrispora</name>
    <dbReference type="NCBI Taxonomy" id="159449"/>
    <lineage>
        <taxon>Bacteria</taxon>
        <taxon>Bacillati</taxon>
        <taxon>Actinomycetota</taxon>
        <taxon>Actinomycetes</taxon>
        <taxon>Kitasatosporales</taxon>
        <taxon>Streptomycetaceae</taxon>
        <taxon>Embleya</taxon>
    </lineage>
</organism>
<proteinExistence type="predicted"/>
<keyword evidence="2" id="KW-0812">Transmembrane</keyword>
<evidence type="ECO:0000313" key="5">
    <source>
        <dbReference type="Proteomes" id="UP000190037"/>
    </source>
</evidence>
<dbReference type="OrthoDB" id="4808509at2"/>
<dbReference type="EMBL" id="MWQN01000001">
    <property type="protein sequence ID" value="OPC81617.1"/>
    <property type="molecule type" value="Genomic_DNA"/>
</dbReference>
<dbReference type="STRING" id="159449.B4N89_12265"/>
<dbReference type="RefSeq" id="WP_078975897.1">
    <property type="nucleotide sequence ID" value="NZ_MWQN01000001.1"/>
</dbReference>
<dbReference type="AlphaFoldDB" id="A0A1T3NXQ5"/>
<keyword evidence="2" id="KW-0472">Membrane</keyword>
<feature type="transmembrane region" description="Helical" evidence="2">
    <location>
        <begin position="45"/>
        <end position="62"/>
    </location>
</feature>
<name>A0A1T3NXQ5_9ACTN</name>
<evidence type="ECO:0000256" key="1">
    <source>
        <dbReference type="SAM" id="MobiDB-lite"/>
    </source>
</evidence>
<dbReference type="Proteomes" id="UP000190037">
    <property type="component" value="Unassembled WGS sequence"/>
</dbReference>
<keyword evidence="2" id="KW-1133">Transmembrane helix</keyword>
<sequence length="235" mass="23258">MSASGSLGSPSGPSFGRAGGPALRGSPGVSARPPWRRVVARHRRGLAALSAAVAALAVIVAVRPASVPTTPILVAARDLPAGSTPGPADLALVRMPTALRPEGVLRAVRQAEGGALTGPLRRGEPVTDVRLTRPGGPTDTGTVALPARFADADAVAVLRPGDRIDVLAAPPPEHPGPARPIAAGAVVVAKPPPSDSGFGASGSGALVILEVSRAVASELAGAATGPGLTYTIRRS</sequence>